<evidence type="ECO:0000313" key="7">
    <source>
        <dbReference type="Proteomes" id="UP000830198"/>
    </source>
</evidence>
<dbReference type="Gene3D" id="3.40.50.880">
    <property type="match status" value="1"/>
</dbReference>
<organism evidence="6 7">
    <name type="scientific">Chitinophaga filiformis</name>
    <name type="common">Myxococcus filiformis</name>
    <name type="synonym">Flexibacter filiformis</name>
    <dbReference type="NCBI Taxonomy" id="104663"/>
    <lineage>
        <taxon>Bacteria</taxon>
        <taxon>Pseudomonadati</taxon>
        <taxon>Bacteroidota</taxon>
        <taxon>Chitinophagia</taxon>
        <taxon>Chitinophagales</taxon>
        <taxon>Chitinophagaceae</taxon>
        <taxon>Chitinophaga</taxon>
    </lineage>
</organism>
<dbReference type="InterPro" id="IPR002818">
    <property type="entry name" value="DJ-1/PfpI"/>
</dbReference>
<comment type="similarity">
    <text evidence="3">Belongs to the peptidase C56 family. HSP31-like subfamily.</text>
</comment>
<evidence type="ECO:0000256" key="2">
    <source>
        <dbReference type="ARBA" id="ARBA00023239"/>
    </source>
</evidence>
<accession>A0ABY4I5B0</accession>
<feature type="chain" id="PRO_5047429425" evidence="4">
    <location>
        <begin position="27"/>
        <end position="260"/>
    </location>
</feature>
<dbReference type="InterPro" id="IPR029062">
    <property type="entry name" value="Class_I_gatase-like"/>
</dbReference>
<dbReference type="SUPFAM" id="SSF52317">
    <property type="entry name" value="Class I glutamine amidotransferase-like"/>
    <property type="match status" value="1"/>
</dbReference>
<evidence type="ECO:0000259" key="5">
    <source>
        <dbReference type="Pfam" id="PF01965"/>
    </source>
</evidence>
<dbReference type="Pfam" id="PF01965">
    <property type="entry name" value="DJ-1_PfpI"/>
    <property type="match status" value="1"/>
</dbReference>
<sequence length="260" mass="28129">MKTKIKCVAAFLGLIALAFSSMTVNAQNKKSKKVLMVVTSFQTVNADVKTGLWMEEFAAPYYYLVEHGVQVTVASPKGGKTPIDSASISEQLIAPVSKRALNDPEAQRWLNNTVKLSTVKAKDYDAVFYPGGHGPTWDMPDNATSIALIQSFVEQQKPTAFVCHSAAALKNVKTKTGEYLLKGKTVTGYSNDEETAGQTGAKAAFPLEDMLRERGANYQKAAEKWTSFTVQDGLLITGENPASSEATAEKLVAALNIKIK</sequence>
<reference evidence="6 7" key="1">
    <citation type="submission" date="2022-04" db="EMBL/GenBank/DDBJ databases">
        <title>The arsenic-methylating capacity of Chitinophaga filiformis YT5 during chitin decomposition.</title>
        <authorList>
            <person name="Chen G."/>
            <person name="Liang Y."/>
        </authorList>
    </citation>
    <scope>NUCLEOTIDE SEQUENCE [LARGE SCALE GENOMIC DNA]</scope>
    <source>
        <strain evidence="6 7">YT5</strain>
    </source>
</reference>
<dbReference type="RefSeq" id="WP_247813166.1">
    <property type="nucleotide sequence ID" value="NZ_CP095855.1"/>
</dbReference>
<feature type="domain" description="DJ-1/PfpI" evidence="5">
    <location>
        <begin position="56"/>
        <end position="253"/>
    </location>
</feature>
<evidence type="ECO:0000313" key="6">
    <source>
        <dbReference type="EMBL" id="UPK71022.1"/>
    </source>
</evidence>
<dbReference type="PANTHER" id="PTHR48094">
    <property type="entry name" value="PROTEIN/NUCLEIC ACID DEGLYCASE DJ-1-RELATED"/>
    <property type="match status" value="1"/>
</dbReference>
<proteinExistence type="inferred from homology"/>
<keyword evidence="6" id="KW-0315">Glutamine amidotransferase</keyword>
<dbReference type="InterPro" id="IPR050325">
    <property type="entry name" value="Prot/Nucl_acid_deglycase"/>
</dbReference>
<protein>
    <submittedName>
        <fullName evidence="6">Type 1 glutamine amidotransferase domain-containing protein</fullName>
    </submittedName>
</protein>
<keyword evidence="1" id="KW-0346">Stress response</keyword>
<dbReference type="CDD" id="cd03141">
    <property type="entry name" value="GATase1_Hsp31_like"/>
    <property type="match status" value="1"/>
</dbReference>
<gene>
    <name evidence="6" type="ORF">MYF79_06890</name>
</gene>
<evidence type="ECO:0000256" key="3">
    <source>
        <dbReference type="ARBA" id="ARBA00038493"/>
    </source>
</evidence>
<name>A0ABY4I5B0_CHIFI</name>
<keyword evidence="2" id="KW-0456">Lyase</keyword>
<evidence type="ECO:0000256" key="1">
    <source>
        <dbReference type="ARBA" id="ARBA00023016"/>
    </source>
</evidence>
<dbReference type="EMBL" id="CP095855">
    <property type="protein sequence ID" value="UPK71022.1"/>
    <property type="molecule type" value="Genomic_DNA"/>
</dbReference>
<keyword evidence="7" id="KW-1185">Reference proteome</keyword>
<feature type="signal peptide" evidence="4">
    <location>
        <begin position="1"/>
        <end position="26"/>
    </location>
</feature>
<dbReference type="Proteomes" id="UP000830198">
    <property type="component" value="Chromosome"/>
</dbReference>
<dbReference type="PANTHER" id="PTHR48094:SF11">
    <property type="entry name" value="GLUTATHIONE-INDEPENDENT GLYOXALASE HSP31-RELATED"/>
    <property type="match status" value="1"/>
</dbReference>
<evidence type="ECO:0000256" key="4">
    <source>
        <dbReference type="SAM" id="SignalP"/>
    </source>
</evidence>
<keyword evidence="4" id="KW-0732">Signal</keyword>